<dbReference type="InterPro" id="IPR036236">
    <property type="entry name" value="Znf_C2H2_sf"/>
</dbReference>
<proteinExistence type="predicted"/>
<protein>
    <submittedName>
        <fullName evidence="13">Serendipity locus protein delta-like</fullName>
    </submittedName>
</protein>
<feature type="compositionally biased region" description="Basic residues" evidence="10">
    <location>
        <begin position="731"/>
        <end position="750"/>
    </location>
</feature>
<reference evidence="13" key="3">
    <citation type="submission" date="2025-09" db="UniProtKB">
        <authorList>
            <consortium name="Ensembl"/>
        </authorList>
    </citation>
    <scope>IDENTIFICATION</scope>
</reference>
<dbReference type="GO" id="GO:0005634">
    <property type="term" value="C:nucleus"/>
    <property type="evidence" value="ECO:0007669"/>
    <property type="project" value="UniProtKB-SubCell"/>
</dbReference>
<evidence type="ECO:0000256" key="6">
    <source>
        <dbReference type="ARBA" id="ARBA00023125"/>
    </source>
</evidence>
<dbReference type="PROSITE" id="PS50950">
    <property type="entry name" value="ZF_THAP"/>
    <property type="match status" value="2"/>
</dbReference>
<feature type="domain" description="C2H2-type" evidence="11">
    <location>
        <begin position="542"/>
        <end position="569"/>
    </location>
</feature>
<evidence type="ECO:0000313" key="14">
    <source>
        <dbReference type="Proteomes" id="UP000472267"/>
    </source>
</evidence>
<dbReference type="GO" id="GO:0008270">
    <property type="term" value="F:zinc ion binding"/>
    <property type="evidence" value="ECO:0007669"/>
    <property type="project" value="UniProtKB-KW"/>
</dbReference>
<feature type="domain" description="C2H2-type" evidence="11">
    <location>
        <begin position="627"/>
        <end position="654"/>
    </location>
</feature>
<dbReference type="SUPFAM" id="SSF57667">
    <property type="entry name" value="beta-beta-alpha zinc fingers"/>
    <property type="match status" value="3"/>
</dbReference>
<evidence type="ECO:0000256" key="3">
    <source>
        <dbReference type="ARBA" id="ARBA00022737"/>
    </source>
</evidence>
<dbReference type="Pfam" id="PF05485">
    <property type="entry name" value="THAP"/>
    <property type="match status" value="2"/>
</dbReference>
<feature type="compositionally biased region" description="Acidic residues" evidence="10">
    <location>
        <begin position="457"/>
        <end position="477"/>
    </location>
</feature>
<dbReference type="Gene3D" id="3.30.160.60">
    <property type="entry name" value="Classic Zinc Finger"/>
    <property type="match status" value="5"/>
</dbReference>
<gene>
    <name evidence="13" type="primary">LOC115407595</name>
</gene>
<dbReference type="Ensembl" id="ENSSFAT00005015736.1">
    <property type="protein sequence ID" value="ENSSFAP00005015111.1"/>
    <property type="gene ID" value="ENSSFAG00005008101.1"/>
</dbReference>
<feature type="domain" description="C2H2-type" evidence="11">
    <location>
        <begin position="599"/>
        <end position="626"/>
    </location>
</feature>
<dbReference type="Pfam" id="PF00096">
    <property type="entry name" value="zf-C2H2"/>
    <property type="match status" value="2"/>
</dbReference>
<evidence type="ECO:0000256" key="7">
    <source>
        <dbReference type="ARBA" id="ARBA00023242"/>
    </source>
</evidence>
<feature type="domain" description="THAP-type" evidence="12">
    <location>
        <begin position="1"/>
        <end position="88"/>
    </location>
</feature>
<dbReference type="FunFam" id="3.30.160.60:FF:000624">
    <property type="entry name" value="zinc finger protein 697"/>
    <property type="match status" value="1"/>
</dbReference>
<feature type="compositionally biased region" description="Basic and acidic residues" evidence="10">
    <location>
        <begin position="797"/>
        <end position="807"/>
    </location>
</feature>
<feature type="domain" description="THAP-type" evidence="12">
    <location>
        <begin position="123"/>
        <end position="208"/>
    </location>
</feature>
<feature type="compositionally biased region" description="Acidic residues" evidence="10">
    <location>
        <begin position="775"/>
        <end position="796"/>
    </location>
</feature>
<feature type="domain" description="C2H2-type" evidence="11">
    <location>
        <begin position="655"/>
        <end position="682"/>
    </location>
</feature>
<dbReference type="PANTHER" id="PTHR24376:SF235">
    <property type="entry name" value="C2H2-TYPE DOMAIN-CONTAINING PROTEIN"/>
    <property type="match status" value="1"/>
</dbReference>
<dbReference type="SUPFAM" id="SSF57716">
    <property type="entry name" value="Glucocorticoid receptor-like (DNA-binding domain)"/>
    <property type="match status" value="2"/>
</dbReference>
<dbReference type="AlphaFoldDB" id="A0A672G898"/>
<feature type="domain" description="C2H2-type" evidence="11">
    <location>
        <begin position="683"/>
        <end position="711"/>
    </location>
</feature>
<keyword evidence="5" id="KW-0862">Zinc</keyword>
<feature type="region of interest" description="Disordered" evidence="10">
    <location>
        <begin position="457"/>
        <end position="481"/>
    </location>
</feature>
<keyword evidence="7" id="KW-0539">Nucleus</keyword>
<dbReference type="Proteomes" id="UP000472267">
    <property type="component" value="Chromosome 2"/>
</dbReference>
<evidence type="ECO:0000256" key="4">
    <source>
        <dbReference type="ARBA" id="ARBA00022771"/>
    </source>
</evidence>
<evidence type="ECO:0000256" key="8">
    <source>
        <dbReference type="PROSITE-ProRule" id="PRU00042"/>
    </source>
</evidence>
<evidence type="ECO:0000256" key="2">
    <source>
        <dbReference type="ARBA" id="ARBA00022723"/>
    </source>
</evidence>
<dbReference type="SMART" id="SM00980">
    <property type="entry name" value="THAP"/>
    <property type="match status" value="2"/>
</dbReference>
<comment type="subcellular location">
    <subcellularLocation>
        <location evidence="1">Nucleus</location>
    </subcellularLocation>
</comment>
<feature type="region of interest" description="Disordered" evidence="10">
    <location>
        <begin position="707"/>
        <end position="807"/>
    </location>
</feature>
<evidence type="ECO:0000256" key="5">
    <source>
        <dbReference type="ARBA" id="ARBA00022833"/>
    </source>
</evidence>
<organism evidence="13 14">
    <name type="scientific">Salarias fasciatus</name>
    <name type="common">Jewelled blenny</name>
    <name type="synonym">Blennius fasciatus</name>
    <dbReference type="NCBI Taxonomy" id="181472"/>
    <lineage>
        <taxon>Eukaryota</taxon>
        <taxon>Metazoa</taxon>
        <taxon>Chordata</taxon>
        <taxon>Craniata</taxon>
        <taxon>Vertebrata</taxon>
        <taxon>Euteleostomi</taxon>
        <taxon>Actinopterygii</taxon>
        <taxon>Neopterygii</taxon>
        <taxon>Teleostei</taxon>
        <taxon>Neoteleostei</taxon>
        <taxon>Acanthomorphata</taxon>
        <taxon>Ovalentaria</taxon>
        <taxon>Blenniimorphae</taxon>
        <taxon>Blenniiformes</taxon>
        <taxon>Blennioidei</taxon>
        <taxon>Blenniidae</taxon>
        <taxon>Salariinae</taxon>
        <taxon>Salarias</taxon>
    </lineage>
</organism>
<reference evidence="13" key="2">
    <citation type="submission" date="2025-08" db="UniProtKB">
        <authorList>
            <consortium name="Ensembl"/>
        </authorList>
    </citation>
    <scope>IDENTIFICATION</scope>
</reference>
<keyword evidence="4 8" id="KW-0863">Zinc-finger</keyword>
<dbReference type="PROSITE" id="PS00028">
    <property type="entry name" value="ZINC_FINGER_C2H2_1"/>
    <property type="match status" value="5"/>
</dbReference>
<dbReference type="SMART" id="SM00692">
    <property type="entry name" value="DM3"/>
    <property type="match status" value="2"/>
</dbReference>
<dbReference type="FunFam" id="3.30.160.60:FF:000446">
    <property type="entry name" value="Zinc finger protein"/>
    <property type="match status" value="1"/>
</dbReference>
<keyword evidence="14" id="KW-1185">Reference proteome</keyword>
<feature type="region of interest" description="Disordered" evidence="10">
    <location>
        <begin position="283"/>
        <end position="305"/>
    </location>
</feature>
<dbReference type="SMART" id="SM00355">
    <property type="entry name" value="ZnF_C2H2"/>
    <property type="match status" value="6"/>
</dbReference>
<dbReference type="GO" id="GO:0000978">
    <property type="term" value="F:RNA polymerase II cis-regulatory region sequence-specific DNA binding"/>
    <property type="evidence" value="ECO:0007669"/>
    <property type="project" value="TreeGrafter"/>
</dbReference>
<evidence type="ECO:0000256" key="9">
    <source>
        <dbReference type="PROSITE-ProRule" id="PRU00309"/>
    </source>
</evidence>
<keyword evidence="6 9" id="KW-0238">DNA-binding</keyword>
<evidence type="ECO:0000259" key="11">
    <source>
        <dbReference type="PROSITE" id="PS50157"/>
    </source>
</evidence>
<accession>A0A672G898</accession>
<reference evidence="13" key="1">
    <citation type="submission" date="2019-06" db="EMBL/GenBank/DDBJ databases">
        <authorList>
            <consortium name="Wellcome Sanger Institute Data Sharing"/>
        </authorList>
    </citation>
    <scope>NUCLEOTIDE SEQUENCE [LARGE SCALE GENOMIC DNA]</scope>
</reference>
<dbReference type="InterPro" id="IPR006612">
    <property type="entry name" value="THAP_Znf"/>
</dbReference>
<evidence type="ECO:0000313" key="13">
    <source>
        <dbReference type="Ensembl" id="ENSSFAP00005015111.1"/>
    </source>
</evidence>
<dbReference type="InterPro" id="IPR013087">
    <property type="entry name" value="Znf_C2H2_type"/>
</dbReference>
<dbReference type="InParanoid" id="A0A672G898"/>
<dbReference type="GO" id="GO:0001228">
    <property type="term" value="F:DNA-binding transcription activator activity, RNA polymerase II-specific"/>
    <property type="evidence" value="ECO:0007669"/>
    <property type="project" value="TreeGrafter"/>
</dbReference>
<keyword evidence="2" id="KW-0479">Metal-binding</keyword>
<evidence type="ECO:0000256" key="1">
    <source>
        <dbReference type="ARBA" id="ARBA00004123"/>
    </source>
</evidence>
<evidence type="ECO:0000259" key="12">
    <source>
        <dbReference type="PROSITE" id="PS50950"/>
    </source>
</evidence>
<dbReference type="PROSITE" id="PS50157">
    <property type="entry name" value="ZINC_FINGER_C2H2_2"/>
    <property type="match status" value="5"/>
</dbReference>
<dbReference type="PANTHER" id="PTHR24376">
    <property type="entry name" value="ZINC FINGER PROTEIN"/>
    <property type="match status" value="1"/>
</dbReference>
<sequence length="807" mass="91134">MAKRRHANCGVLDCTHRGESLFLLPTSEPVRKKWLDYIFGGHVPNRIPKRFYVCARHFTHECFSNIGQYSSGSAQRLRIKKDAVPTLRDPKTSVGDIETADQLKHINPIVDRGKEESEPEEALSAQEGCSVIGCDSYRRSAQRLKLPEDSERRKEWIQFVLKVNRQQLKDSWTDITICSEHFTNDCFVKTNPESGAVQLSTDAVPSLYIKSEEQEPANSRGHVLSPGVILPQNIKSEEEEPWSPEHLSPGAILSLNIKSEEEEPWSPEHVFSPGAIISLKIKSEEEEPTEEPTRSPKHELSETSDVDETLFNGSELHENSIPCSGASEDLSPDASSSALVQTQQKELTTDVNQKIAVFLQTKGKFVVNEKCLFQLLGRNCPSCQSKLQMEKVTYEAFLILNQRCLKCDYTNQWKNMAGAHIPAAEDGDAVEETSESPQAAAPSFNSAVVSEIVVFSDEESDASENVEEAEEEDESSKDEEWNLTGEVLLAEELELESENEEAEESTDENKLGGGVVRELCAECGKFFNKRKHHVCAHKERPFACNVCGKRCVTELSLKIHSRIHQETYQHLCKYCYLPFKTRVDKQKHEDAHKMKNDPYSCSDCAQTFTSYKQRRSHLLTHRGLREHKCGVCGMVFTSWGDLERHSFVHTGLKPHKCSVCDRSFKQSSHLKSHMRLHTGERPYACSHCDRAFNHNVSLKSHVQQCHASNGGAQDETGPDVEFDGVEEEPKKKAKNGLKWRRSGRPVGRPKKTAEEKNLSNTARSKRRRPKKSTSSDEESEDDGDLSFESAEEDEEEEVKKQRPSEKS</sequence>
<dbReference type="FunFam" id="3.30.160.60:FF:000688">
    <property type="entry name" value="zinc finger protein 197 isoform X1"/>
    <property type="match status" value="1"/>
</dbReference>
<name>A0A672G898_SALFA</name>
<feature type="region of interest" description="Disordered" evidence="10">
    <location>
        <begin position="424"/>
        <end position="444"/>
    </location>
</feature>
<evidence type="ECO:0000256" key="10">
    <source>
        <dbReference type="SAM" id="MobiDB-lite"/>
    </source>
</evidence>
<feature type="compositionally biased region" description="Acidic residues" evidence="10">
    <location>
        <begin position="425"/>
        <end position="434"/>
    </location>
</feature>
<keyword evidence="3" id="KW-0677">Repeat</keyword>
<feature type="compositionally biased region" description="Acidic residues" evidence="10">
    <location>
        <begin position="716"/>
        <end position="726"/>
    </location>
</feature>
<feature type="compositionally biased region" description="Basic and acidic residues" evidence="10">
    <location>
        <begin position="291"/>
        <end position="301"/>
    </location>
</feature>